<comment type="caution">
    <text evidence="1">The sequence shown here is derived from an EMBL/GenBank/DDBJ whole genome shotgun (WGS) entry which is preliminary data.</text>
</comment>
<gene>
    <name evidence="1" type="ORF">COV72_07185</name>
</gene>
<evidence type="ECO:0000313" key="1">
    <source>
        <dbReference type="EMBL" id="PIQ88704.1"/>
    </source>
</evidence>
<dbReference type="AlphaFoldDB" id="A0A2H0LYF8"/>
<evidence type="ECO:0000313" key="2">
    <source>
        <dbReference type="Proteomes" id="UP000229641"/>
    </source>
</evidence>
<sequence length="165" mass="19060">MANPLQNEKELFEQIKTENITMPPVIWNFIYTYIGDDVTAINLICQYYLDKSEPMPVAEAKRIETYSSNAGDVIKRLTVKGEENRHFPDFEKNMPLHPLIIEMLTHYIGNDTQVINLIVGVHIETGDDYPLSKQEIANVLSHTSSLKEFMEKLREATYKGERIKQ</sequence>
<organism evidence="1 2">
    <name type="scientific">Candidatus Ghiorseimicrobium undicola</name>
    <dbReference type="NCBI Taxonomy" id="1974746"/>
    <lineage>
        <taxon>Bacteria</taxon>
        <taxon>Pseudomonadati</taxon>
        <taxon>Candidatus Omnitrophota</taxon>
        <taxon>Candidatus Ghiorseimicrobium</taxon>
    </lineage>
</organism>
<protein>
    <submittedName>
        <fullName evidence="1">Uncharacterized protein</fullName>
    </submittedName>
</protein>
<dbReference type="EMBL" id="PCWA01000092">
    <property type="protein sequence ID" value="PIQ88704.1"/>
    <property type="molecule type" value="Genomic_DNA"/>
</dbReference>
<proteinExistence type="predicted"/>
<reference evidence="1 2" key="1">
    <citation type="submission" date="2017-09" db="EMBL/GenBank/DDBJ databases">
        <title>Depth-based differentiation of microbial function through sediment-hosted aquifers and enrichment of novel symbionts in the deep terrestrial subsurface.</title>
        <authorList>
            <person name="Probst A.J."/>
            <person name="Ladd B."/>
            <person name="Jarett J.K."/>
            <person name="Geller-Mcgrath D.E."/>
            <person name="Sieber C.M."/>
            <person name="Emerson J.B."/>
            <person name="Anantharaman K."/>
            <person name="Thomas B.C."/>
            <person name="Malmstrom R."/>
            <person name="Stieglmeier M."/>
            <person name="Klingl A."/>
            <person name="Woyke T."/>
            <person name="Ryan C.M."/>
            <person name="Banfield J.F."/>
        </authorList>
    </citation>
    <scope>NUCLEOTIDE SEQUENCE [LARGE SCALE GENOMIC DNA]</scope>
    <source>
        <strain evidence="1">CG11_big_fil_rev_8_21_14_0_20_42_13</strain>
    </source>
</reference>
<accession>A0A2H0LYF8</accession>
<dbReference type="Proteomes" id="UP000229641">
    <property type="component" value="Unassembled WGS sequence"/>
</dbReference>
<name>A0A2H0LYF8_9BACT</name>